<comment type="cofactor">
    <cofactor evidence="1">
        <name>FMN</name>
        <dbReference type="ChEBI" id="CHEBI:58210"/>
    </cofactor>
</comment>
<dbReference type="InterPro" id="IPR000262">
    <property type="entry name" value="FMN-dep_DH"/>
</dbReference>
<dbReference type="eggNOG" id="COG1304">
    <property type="taxonomic scope" value="Bacteria"/>
</dbReference>
<gene>
    <name evidence="9" type="ordered locus">HCH_01681</name>
</gene>
<protein>
    <submittedName>
        <fullName evidence="9">L-lactate dehydrogenase (FMN-dependent) and related alpha-hydroxy acid dehydrogenase</fullName>
    </submittedName>
</protein>
<organism evidence="9 10">
    <name type="scientific">Hahella chejuensis (strain KCTC 2396)</name>
    <dbReference type="NCBI Taxonomy" id="349521"/>
    <lineage>
        <taxon>Bacteria</taxon>
        <taxon>Pseudomonadati</taxon>
        <taxon>Pseudomonadota</taxon>
        <taxon>Gammaproteobacteria</taxon>
        <taxon>Oceanospirillales</taxon>
        <taxon>Hahellaceae</taxon>
        <taxon>Hahella</taxon>
    </lineage>
</organism>
<evidence type="ECO:0000313" key="9">
    <source>
        <dbReference type="EMBL" id="ABC28532.1"/>
    </source>
</evidence>
<evidence type="ECO:0000256" key="5">
    <source>
        <dbReference type="ARBA" id="ARBA00024042"/>
    </source>
</evidence>
<sequence>MEPVCIEDWEDLAKRRLAPEVYDFIAGGAGRERTLKENINALSQIRLISRVLRGVSKVDISAPRLSPVQHGRTPATPLIIAPSAHHQLVHPDGELATLAAANQCGAPLALSTMSDTPLETVCKQSTAPVMFQLYLYKDRARNRDIIQQAQDAGCSALMLTVDVPRMGARLRDRRNEFDVNRYRKSADRSGEQPLIQPHNSGRSRVAAFVAEHLEPAISWTDVAWVKSQTRMPLILKGVLHPQDAEIAQKHEVDALYLSNHGGRQLDHHVSAIDMLPHIRQRLGAAMPLIVDGGIRSGADILKALALGADAVGVGRPALWGLAAAGAQGVAAVLRQLIDDLILSMHICGCASLADINQEIICTKHPSYQGDPL</sequence>
<comment type="similarity">
    <text evidence="5">Belongs to the FMN-dependent alpha-hydroxy acid dehydrogenase family.</text>
</comment>
<dbReference type="PANTHER" id="PTHR10578">
    <property type="entry name" value="S -2-HYDROXY-ACID OXIDASE-RELATED"/>
    <property type="match status" value="1"/>
</dbReference>
<dbReference type="PROSITE" id="PS00557">
    <property type="entry name" value="FMN_HYDROXY_ACID_DH_1"/>
    <property type="match status" value="1"/>
</dbReference>
<feature type="binding site" evidence="7">
    <location>
        <position position="134"/>
    </location>
    <ligand>
        <name>glyoxylate</name>
        <dbReference type="ChEBI" id="CHEBI:36655"/>
    </ligand>
</feature>
<dbReference type="Pfam" id="PF01070">
    <property type="entry name" value="FMN_dh"/>
    <property type="match status" value="1"/>
</dbReference>
<feature type="binding site" evidence="7">
    <location>
        <position position="258"/>
    </location>
    <ligand>
        <name>FMN</name>
        <dbReference type="ChEBI" id="CHEBI:58210"/>
    </ligand>
</feature>
<name>Q2SLE2_HAHCH</name>
<dbReference type="PANTHER" id="PTHR10578:SF107">
    <property type="entry name" value="2-HYDROXYACID OXIDASE 1"/>
    <property type="match status" value="1"/>
</dbReference>
<dbReference type="Proteomes" id="UP000000238">
    <property type="component" value="Chromosome"/>
</dbReference>
<dbReference type="InterPro" id="IPR037396">
    <property type="entry name" value="FMN_HAD"/>
</dbReference>
<evidence type="ECO:0000256" key="1">
    <source>
        <dbReference type="ARBA" id="ARBA00001917"/>
    </source>
</evidence>
<dbReference type="PROSITE" id="PS51349">
    <property type="entry name" value="FMN_HYDROXY_ACID_DH_2"/>
    <property type="match status" value="1"/>
</dbReference>
<evidence type="ECO:0000256" key="3">
    <source>
        <dbReference type="ARBA" id="ARBA00022643"/>
    </source>
</evidence>
<feature type="binding site" evidence="7">
    <location>
        <position position="160"/>
    </location>
    <ligand>
        <name>FMN</name>
        <dbReference type="ChEBI" id="CHEBI:58210"/>
    </ligand>
</feature>
<dbReference type="GO" id="GO:0010181">
    <property type="term" value="F:FMN binding"/>
    <property type="evidence" value="ECO:0007669"/>
    <property type="project" value="InterPro"/>
</dbReference>
<evidence type="ECO:0000259" key="8">
    <source>
        <dbReference type="PROSITE" id="PS51349"/>
    </source>
</evidence>
<feature type="binding site" evidence="7">
    <location>
        <position position="169"/>
    </location>
    <ligand>
        <name>glyoxylate</name>
        <dbReference type="ChEBI" id="CHEBI:36655"/>
    </ligand>
</feature>
<dbReference type="GO" id="GO:0016614">
    <property type="term" value="F:oxidoreductase activity, acting on CH-OH group of donors"/>
    <property type="evidence" value="ECO:0007669"/>
    <property type="project" value="UniProtKB-ARBA"/>
</dbReference>
<evidence type="ECO:0000256" key="4">
    <source>
        <dbReference type="ARBA" id="ARBA00023002"/>
    </source>
</evidence>
<dbReference type="RefSeq" id="WP_011395604.1">
    <property type="nucleotide sequence ID" value="NC_007645.1"/>
</dbReference>
<evidence type="ECO:0000256" key="2">
    <source>
        <dbReference type="ARBA" id="ARBA00022630"/>
    </source>
</evidence>
<dbReference type="EMBL" id="CP000155">
    <property type="protein sequence ID" value="ABC28532.1"/>
    <property type="molecule type" value="Genomic_DNA"/>
</dbReference>
<dbReference type="FunFam" id="3.20.20.70:FF:000029">
    <property type="entry name" value="L-lactate dehydrogenase"/>
    <property type="match status" value="1"/>
</dbReference>
<evidence type="ECO:0000256" key="7">
    <source>
        <dbReference type="PIRSR" id="PIRSR000138-2"/>
    </source>
</evidence>
<keyword evidence="4" id="KW-0560">Oxidoreductase</keyword>
<feature type="binding site" evidence="7">
    <location>
        <begin position="314"/>
        <end position="315"/>
    </location>
    <ligand>
        <name>FMN</name>
        <dbReference type="ChEBI" id="CHEBI:58210"/>
    </ligand>
</feature>
<dbReference type="HOGENOM" id="CLU_020639_0_0_6"/>
<dbReference type="InterPro" id="IPR012133">
    <property type="entry name" value="Alpha-hydoxy_acid_DH_FMN"/>
</dbReference>
<dbReference type="PIRSF" id="PIRSF000138">
    <property type="entry name" value="Al-hdrx_acd_dh"/>
    <property type="match status" value="1"/>
</dbReference>
<dbReference type="AlphaFoldDB" id="Q2SLE2"/>
<feature type="binding site" evidence="7">
    <location>
        <position position="236"/>
    </location>
    <ligand>
        <name>FMN</name>
        <dbReference type="ChEBI" id="CHEBI:58210"/>
    </ligand>
</feature>
<dbReference type="OrthoDB" id="9770452at2"/>
<keyword evidence="3 7" id="KW-0288">FMN</keyword>
<dbReference type="SUPFAM" id="SSF51395">
    <property type="entry name" value="FMN-linked oxidoreductases"/>
    <property type="match status" value="1"/>
</dbReference>
<evidence type="ECO:0000313" key="10">
    <source>
        <dbReference type="Proteomes" id="UP000000238"/>
    </source>
</evidence>
<dbReference type="Gene3D" id="3.20.20.70">
    <property type="entry name" value="Aldolase class I"/>
    <property type="match status" value="1"/>
</dbReference>
<dbReference type="InterPro" id="IPR008259">
    <property type="entry name" value="FMN_hydac_DH_AS"/>
</dbReference>
<keyword evidence="10" id="KW-1185">Reference proteome</keyword>
<evidence type="ECO:0000256" key="6">
    <source>
        <dbReference type="PIRSR" id="PIRSR000138-1"/>
    </source>
</evidence>
<dbReference type="STRING" id="349521.HCH_01681"/>
<keyword evidence="2 7" id="KW-0285">Flavoprotein</keyword>
<dbReference type="CDD" id="cd02809">
    <property type="entry name" value="alpha_hydroxyacid_oxid_FMN"/>
    <property type="match status" value="1"/>
</dbReference>
<feature type="binding site" evidence="7">
    <location>
        <position position="260"/>
    </location>
    <ligand>
        <name>glyoxylate</name>
        <dbReference type="ChEBI" id="CHEBI:36655"/>
    </ligand>
</feature>
<feature type="binding site" evidence="7">
    <location>
        <begin position="82"/>
        <end position="84"/>
    </location>
    <ligand>
        <name>FMN</name>
        <dbReference type="ChEBI" id="CHEBI:58210"/>
    </ligand>
</feature>
<feature type="binding site" evidence="7">
    <location>
        <begin position="291"/>
        <end position="295"/>
    </location>
    <ligand>
        <name>FMN</name>
        <dbReference type="ChEBI" id="CHEBI:58210"/>
    </ligand>
</feature>
<feature type="active site" description="Proton acceptor" evidence="6">
    <location>
        <position position="260"/>
    </location>
</feature>
<reference evidence="9 10" key="1">
    <citation type="journal article" date="2005" name="Nucleic Acids Res.">
        <title>Genomic blueprint of Hahella chejuensis, a marine microbe producing an algicidal agent.</title>
        <authorList>
            <person name="Jeong H."/>
            <person name="Yim J.H."/>
            <person name="Lee C."/>
            <person name="Choi S.-H."/>
            <person name="Park Y.K."/>
            <person name="Yoon S.H."/>
            <person name="Hur C.-G."/>
            <person name="Kang H.-Y."/>
            <person name="Kim D."/>
            <person name="Lee H.H."/>
            <person name="Park K.H."/>
            <person name="Park S.-H."/>
            <person name="Park H.-S."/>
            <person name="Lee H.K."/>
            <person name="Oh T.K."/>
            <person name="Kim J.F."/>
        </authorList>
    </citation>
    <scope>NUCLEOTIDE SEQUENCE [LARGE SCALE GENOMIC DNA]</scope>
    <source>
        <strain evidence="9 10">KCTC 2396</strain>
    </source>
</reference>
<feature type="binding site" evidence="7">
    <location>
        <position position="132"/>
    </location>
    <ligand>
        <name>glyoxylate</name>
        <dbReference type="ChEBI" id="CHEBI:36655"/>
    </ligand>
</feature>
<feature type="domain" description="FMN hydroxy acid dehydrogenase" evidence="8">
    <location>
        <begin position="1"/>
        <end position="365"/>
    </location>
</feature>
<dbReference type="KEGG" id="hch:HCH_01681"/>
<proteinExistence type="inferred from homology"/>
<feature type="binding site" evidence="7">
    <location>
        <position position="111"/>
    </location>
    <ligand>
        <name>FMN</name>
        <dbReference type="ChEBI" id="CHEBI:58210"/>
    </ligand>
</feature>
<dbReference type="InterPro" id="IPR013785">
    <property type="entry name" value="Aldolase_TIM"/>
</dbReference>
<accession>Q2SLE2</accession>
<feature type="binding site" evidence="7">
    <location>
        <position position="263"/>
    </location>
    <ligand>
        <name>glyoxylate</name>
        <dbReference type="ChEBI" id="CHEBI:36655"/>
    </ligand>
</feature>